<evidence type="ECO:0000313" key="14">
    <source>
        <dbReference type="RefSeq" id="XP_017674773.1"/>
    </source>
</evidence>
<dbReference type="PANTHER" id="PTHR16501:SF16">
    <property type="entry name" value="MITOCHONDRIAL FISSION FACTOR"/>
    <property type="match status" value="1"/>
</dbReference>
<accession>A0A6J0HJQ7</accession>
<evidence type="ECO:0000256" key="3">
    <source>
        <dbReference type="ARBA" id="ARBA00022787"/>
    </source>
</evidence>
<dbReference type="Pfam" id="PF05644">
    <property type="entry name" value="Miff"/>
    <property type="match status" value="1"/>
</dbReference>
<protein>
    <recommendedName>
        <fullName evidence="9">Mitochondrial fission factor</fullName>
    </recommendedName>
</protein>
<dbReference type="PANTHER" id="PTHR16501">
    <property type="entry name" value="TRANSPORT AND GOLGI ORGANIZATION PROTEIN 11"/>
    <property type="match status" value="1"/>
</dbReference>
<evidence type="ECO:0000256" key="11">
    <source>
        <dbReference type="SAM" id="MobiDB-lite"/>
    </source>
</evidence>
<keyword evidence="5 10" id="KW-0175">Coiled coil</keyword>
<dbReference type="GO" id="GO:0090314">
    <property type="term" value="P:positive regulation of protein targeting to membrane"/>
    <property type="evidence" value="ECO:0007669"/>
    <property type="project" value="UniProtKB-UniRule"/>
</dbReference>
<proteinExistence type="inferred from homology"/>
<dbReference type="AlphaFoldDB" id="A0A6J0HJQ7"/>
<evidence type="ECO:0000256" key="5">
    <source>
        <dbReference type="ARBA" id="ARBA00023054"/>
    </source>
</evidence>
<evidence type="ECO:0000256" key="8">
    <source>
        <dbReference type="ARBA" id="ARBA00023140"/>
    </source>
</evidence>
<evidence type="ECO:0000256" key="6">
    <source>
        <dbReference type="ARBA" id="ARBA00023128"/>
    </source>
</evidence>
<name>A0A6J0HJQ7_9PASS</name>
<gene>
    <name evidence="14" type="primary">FATE1</name>
</gene>
<keyword evidence="8 9" id="KW-0576">Peroxisome</keyword>
<keyword evidence="6 9" id="KW-0496">Mitochondrion</keyword>
<sequence length="274" mass="30729">MWPLWGLDLNRVRCDLHFTEAINQRMQVPNRLKVAESCSPVEKERVTEDVPPSFRMHIPDRISLAEISDASLRPVPLSQQRKVSSVVVHMSPDPCGQPTPLGELPFLHTPSRSSAQRRKRSGHHSSRSRRDRIPSDCAQLALHSPGQHHELPDTGPLPARSAPLPLLAGAGRIYSMQNIFQTMYLLGQVLFHRVQDSLQGPVPSSSQEAGPATESTLEEVGVSEVAAMRKQLARISGRLRVLEEQCHAWQQKEALVYSVMISACLINTWLWLRR</sequence>
<evidence type="ECO:0000256" key="10">
    <source>
        <dbReference type="SAM" id="Coils"/>
    </source>
</evidence>
<dbReference type="Proteomes" id="UP000504624">
    <property type="component" value="Unplaced"/>
</dbReference>
<comment type="function">
    <text evidence="9">Plays a role in mitochondrial and peroxisomal fission. Promotes the recruitment and association of the fission mediator dynamin-related protein 1 (DNM1L) to the mitochondrial surface.</text>
</comment>
<dbReference type="GO" id="GO:0000266">
    <property type="term" value="P:mitochondrial fission"/>
    <property type="evidence" value="ECO:0007669"/>
    <property type="project" value="UniProtKB-UniRule"/>
</dbReference>
<keyword evidence="2" id="KW-0812">Transmembrane</keyword>
<evidence type="ECO:0000256" key="1">
    <source>
        <dbReference type="ARBA" id="ARBA00009806"/>
    </source>
</evidence>
<evidence type="ECO:0000256" key="4">
    <source>
        <dbReference type="ARBA" id="ARBA00022989"/>
    </source>
</evidence>
<reference evidence="14" key="1">
    <citation type="submission" date="2025-08" db="UniProtKB">
        <authorList>
            <consortium name="RefSeq"/>
        </authorList>
    </citation>
    <scope>IDENTIFICATION</scope>
</reference>
<dbReference type="GeneID" id="108499439"/>
<dbReference type="GO" id="GO:0006626">
    <property type="term" value="P:protein targeting to mitochondrion"/>
    <property type="evidence" value="ECO:0007669"/>
    <property type="project" value="TreeGrafter"/>
</dbReference>
<keyword evidence="13" id="KW-1185">Reference proteome</keyword>
<feature type="compositionally biased region" description="Basic residues" evidence="11">
    <location>
        <begin position="115"/>
        <end position="130"/>
    </location>
</feature>
<dbReference type="RefSeq" id="XP_017674773.1">
    <property type="nucleotide sequence ID" value="XM_017819284.1"/>
</dbReference>
<evidence type="ECO:0000256" key="9">
    <source>
        <dbReference type="RuleBase" id="RU368040"/>
    </source>
</evidence>
<evidence type="ECO:0000259" key="12">
    <source>
        <dbReference type="Pfam" id="PF05644"/>
    </source>
</evidence>
<dbReference type="GO" id="GO:0005777">
    <property type="term" value="C:peroxisome"/>
    <property type="evidence" value="ECO:0007669"/>
    <property type="project" value="UniProtKB-SubCell"/>
</dbReference>
<dbReference type="CTD" id="89885"/>
<comment type="similarity">
    <text evidence="1 9">Belongs to the Tango11 family.</text>
</comment>
<feature type="region of interest" description="Disordered" evidence="11">
    <location>
        <begin position="89"/>
        <end position="135"/>
    </location>
</feature>
<keyword evidence="4" id="KW-1133">Transmembrane helix</keyword>
<dbReference type="GO" id="GO:0090141">
    <property type="term" value="P:positive regulation of mitochondrial fission"/>
    <property type="evidence" value="ECO:0007669"/>
    <property type="project" value="UniProtKB-UniRule"/>
</dbReference>
<organism evidence="13 14">
    <name type="scientific">Lepidothrix coronata</name>
    <name type="common">blue-crowned manakin</name>
    <dbReference type="NCBI Taxonomy" id="321398"/>
    <lineage>
        <taxon>Eukaryota</taxon>
        <taxon>Metazoa</taxon>
        <taxon>Chordata</taxon>
        <taxon>Craniata</taxon>
        <taxon>Vertebrata</taxon>
        <taxon>Euteleostomi</taxon>
        <taxon>Archelosauria</taxon>
        <taxon>Archosauria</taxon>
        <taxon>Dinosauria</taxon>
        <taxon>Saurischia</taxon>
        <taxon>Theropoda</taxon>
        <taxon>Coelurosauria</taxon>
        <taxon>Aves</taxon>
        <taxon>Neognathae</taxon>
        <taxon>Neoaves</taxon>
        <taxon>Telluraves</taxon>
        <taxon>Australaves</taxon>
        <taxon>Passeriformes</taxon>
        <taxon>Pipridae</taxon>
        <taxon>Lepidothrix</taxon>
    </lineage>
</organism>
<evidence type="ECO:0000256" key="2">
    <source>
        <dbReference type="ARBA" id="ARBA00022692"/>
    </source>
</evidence>
<dbReference type="GO" id="GO:0005741">
    <property type="term" value="C:mitochondrial outer membrane"/>
    <property type="evidence" value="ECO:0007669"/>
    <property type="project" value="UniProtKB-SubCell"/>
</dbReference>
<keyword evidence="7" id="KW-0472">Membrane</keyword>
<feature type="coiled-coil region" evidence="10">
    <location>
        <begin position="225"/>
        <end position="252"/>
    </location>
</feature>
<keyword evidence="3 9" id="KW-1000">Mitochondrion outer membrane</keyword>
<dbReference type="InterPro" id="IPR039433">
    <property type="entry name" value="Mff-like_dom"/>
</dbReference>
<feature type="domain" description="Mff-like" evidence="12">
    <location>
        <begin position="8"/>
        <end position="274"/>
    </location>
</feature>
<dbReference type="InterPro" id="IPR008518">
    <property type="entry name" value="Mff/Tango-11"/>
</dbReference>
<dbReference type="OrthoDB" id="5986838at2759"/>
<evidence type="ECO:0000256" key="7">
    <source>
        <dbReference type="ARBA" id="ARBA00023136"/>
    </source>
</evidence>
<evidence type="ECO:0000313" key="13">
    <source>
        <dbReference type="Proteomes" id="UP000504624"/>
    </source>
</evidence>
<comment type="subcellular location">
    <subcellularLocation>
        <location evidence="9">Mitochondrion outer membrane</location>
        <topology evidence="9">Single-pass type IV membrane protein</topology>
    </subcellularLocation>
    <subcellularLocation>
        <location evidence="9">Peroxisome</location>
    </subcellularLocation>
</comment>